<proteinExistence type="predicted"/>
<organism evidence="1 2">
    <name type="scientific">Eragrostis curvula</name>
    <name type="common">weeping love grass</name>
    <dbReference type="NCBI Taxonomy" id="38414"/>
    <lineage>
        <taxon>Eukaryota</taxon>
        <taxon>Viridiplantae</taxon>
        <taxon>Streptophyta</taxon>
        <taxon>Embryophyta</taxon>
        <taxon>Tracheophyta</taxon>
        <taxon>Spermatophyta</taxon>
        <taxon>Magnoliopsida</taxon>
        <taxon>Liliopsida</taxon>
        <taxon>Poales</taxon>
        <taxon>Poaceae</taxon>
        <taxon>PACMAD clade</taxon>
        <taxon>Chloridoideae</taxon>
        <taxon>Eragrostideae</taxon>
        <taxon>Eragrostidinae</taxon>
        <taxon>Eragrostis</taxon>
    </lineage>
</organism>
<evidence type="ECO:0000313" key="2">
    <source>
        <dbReference type="Proteomes" id="UP000324897"/>
    </source>
</evidence>
<feature type="non-terminal residue" evidence="1">
    <location>
        <position position="1"/>
    </location>
</feature>
<evidence type="ECO:0000313" key="1">
    <source>
        <dbReference type="EMBL" id="TVU06997.1"/>
    </source>
</evidence>
<keyword evidence="2" id="KW-1185">Reference proteome</keyword>
<protein>
    <submittedName>
        <fullName evidence="1">Uncharacterized protein</fullName>
    </submittedName>
</protein>
<gene>
    <name evidence="1" type="ORF">EJB05_47035</name>
</gene>
<sequence>MPTHYVLFSPLEQFCNPKEREGAPKNNGIGRHQENIEDVYIQFCLRSVNQGLGLSRMKLDGPEPKRRDLADGVSRTVRLMDLVKAHDTSPLLRRQPFLELWTDF</sequence>
<comment type="caution">
    <text evidence="1">The sequence shown here is derived from an EMBL/GenBank/DDBJ whole genome shotgun (WGS) entry which is preliminary data.</text>
</comment>
<dbReference type="Proteomes" id="UP000324897">
    <property type="component" value="Unassembled WGS sequence"/>
</dbReference>
<dbReference type="EMBL" id="RWGY01000045">
    <property type="protein sequence ID" value="TVU06997.1"/>
    <property type="molecule type" value="Genomic_DNA"/>
</dbReference>
<reference evidence="1 2" key="1">
    <citation type="journal article" date="2019" name="Sci. Rep.">
        <title>A high-quality genome of Eragrostis curvula grass provides insights into Poaceae evolution and supports new strategies to enhance forage quality.</title>
        <authorList>
            <person name="Carballo J."/>
            <person name="Santos B.A.C.M."/>
            <person name="Zappacosta D."/>
            <person name="Garbus I."/>
            <person name="Selva J.P."/>
            <person name="Gallo C.A."/>
            <person name="Diaz A."/>
            <person name="Albertini E."/>
            <person name="Caccamo M."/>
            <person name="Echenique V."/>
        </authorList>
    </citation>
    <scope>NUCLEOTIDE SEQUENCE [LARGE SCALE GENOMIC DNA]</scope>
    <source>
        <strain evidence="2">cv. Victoria</strain>
        <tissue evidence="1">Leaf</tissue>
    </source>
</reference>
<dbReference type="Gramene" id="TVU06997">
    <property type="protein sequence ID" value="TVU06997"/>
    <property type="gene ID" value="EJB05_47035"/>
</dbReference>
<dbReference type="AlphaFoldDB" id="A0A5J9T6Y4"/>
<name>A0A5J9T6Y4_9POAL</name>
<accession>A0A5J9T6Y4</accession>